<evidence type="ECO:0000313" key="2">
    <source>
        <dbReference type="EMBL" id="MEZ3162314.1"/>
    </source>
</evidence>
<dbReference type="Proteomes" id="UP001567572">
    <property type="component" value="Unassembled WGS sequence"/>
</dbReference>
<keyword evidence="3" id="KW-1185">Reference proteome</keyword>
<dbReference type="EMBL" id="JBEDNY010000001">
    <property type="protein sequence ID" value="MEZ3162314.1"/>
    <property type="molecule type" value="Genomic_DNA"/>
</dbReference>
<gene>
    <name evidence="2" type="ORF">ABNG04_00230</name>
</gene>
<protein>
    <submittedName>
        <fullName evidence="2">Uncharacterized protein</fullName>
    </submittedName>
</protein>
<keyword evidence="1" id="KW-0238">DNA-binding</keyword>
<comment type="caution">
    <text evidence="2">The sequence shown here is derived from an EMBL/GenBank/DDBJ whole genome shotgun (WGS) entry which is preliminary data.</text>
</comment>
<evidence type="ECO:0000313" key="3">
    <source>
        <dbReference type="Proteomes" id="UP001567572"/>
    </source>
</evidence>
<dbReference type="Gene3D" id="1.10.150.130">
    <property type="match status" value="1"/>
</dbReference>
<evidence type="ECO:0000256" key="1">
    <source>
        <dbReference type="ARBA" id="ARBA00023125"/>
    </source>
</evidence>
<dbReference type="RefSeq" id="WP_371159004.1">
    <property type="nucleotide sequence ID" value="NZ_JBEDNX010000006.1"/>
</dbReference>
<dbReference type="AlphaFoldDB" id="A0ABD5LWB3"/>
<organism evidence="2 3">
    <name type="scientific">Halorubrum miltondacostae</name>
    <dbReference type="NCBI Taxonomy" id="3076378"/>
    <lineage>
        <taxon>Archaea</taxon>
        <taxon>Methanobacteriati</taxon>
        <taxon>Methanobacteriota</taxon>
        <taxon>Stenosarchaea group</taxon>
        <taxon>Halobacteria</taxon>
        <taxon>Halobacteriales</taxon>
        <taxon>Haloferacaceae</taxon>
        <taxon>Halorubrum</taxon>
    </lineage>
</organism>
<name>A0ABD5LWB3_9EURY</name>
<reference evidence="2 3" key="1">
    <citation type="submission" date="2024-06" db="EMBL/GenBank/DDBJ databases">
        <title>Halorubrum miltondacostae sp. nov., a potential PHA producer isolated from an inland solar saltern in Rio Maior, Portugal.</title>
        <authorList>
            <person name="Albuquerque L."/>
            <person name="Viver T."/>
            <person name="Barroso C."/>
            <person name="Claudino R."/>
            <person name="Galvan M."/>
            <person name="Simoes G."/>
            <person name="Lobo Da Cunha A."/>
            <person name="Egas C."/>
        </authorList>
    </citation>
    <scope>NUCLEOTIDE SEQUENCE [LARGE SCALE GENOMIC DNA]</scope>
    <source>
        <strain evidence="2 3">RMP-11</strain>
    </source>
</reference>
<dbReference type="GO" id="GO:0003677">
    <property type="term" value="F:DNA binding"/>
    <property type="evidence" value="ECO:0007669"/>
    <property type="project" value="UniProtKB-KW"/>
</dbReference>
<proteinExistence type="predicted"/>
<sequence length="119" mass="14040">MPVFDYSSGLFEEIYICLLGLRKLFPILFFYPFTDWLKEQDVHNMNEVDLRMIHAYRVYKREDNGDETTCNDVTIQGQVSTLRRFLKHLADLDAVREELPERIHLLRVEGNGSRDTMLG</sequence>
<accession>A0ABD5LWB3</accession>
<dbReference type="InterPro" id="IPR010998">
    <property type="entry name" value="Integrase_recombinase_N"/>
</dbReference>